<dbReference type="SUPFAM" id="SSF50475">
    <property type="entry name" value="FMN-binding split barrel"/>
    <property type="match status" value="1"/>
</dbReference>
<reference evidence="3 4" key="1">
    <citation type="submission" date="2019-01" db="EMBL/GenBank/DDBJ databases">
        <title>Novel species of Cellulomonas.</title>
        <authorList>
            <person name="Liu Q."/>
            <person name="Xin Y.-H."/>
        </authorList>
    </citation>
    <scope>NUCLEOTIDE SEQUENCE [LARGE SCALE GENOMIC DNA]</scope>
    <source>
        <strain evidence="3 4">HLT2-17</strain>
    </source>
</reference>
<dbReference type="AlphaFoldDB" id="A0A4Q5N1G4"/>
<dbReference type="InterPro" id="IPR012349">
    <property type="entry name" value="Split_barrel_FMN-bd"/>
</dbReference>
<proteinExistence type="predicted"/>
<accession>A0A4Q5N1G4</accession>
<evidence type="ECO:0000256" key="1">
    <source>
        <dbReference type="ARBA" id="ARBA00023002"/>
    </source>
</evidence>
<keyword evidence="1" id="KW-0560">Oxidoreductase</keyword>
<dbReference type="PANTHER" id="PTHR35176:SF4">
    <property type="entry name" value="PYRIDOXAMINE 5'-PHOSPHATE OXIDASE-RELATED FMN-BINDING"/>
    <property type="match status" value="1"/>
</dbReference>
<dbReference type="InterPro" id="IPR011576">
    <property type="entry name" value="Pyridox_Oxase_N"/>
</dbReference>
<dbReference type="InterPro" id="IPR052019">
    <property type="entry name" value="F420H2_bilvrd_red/Heme_oxyg"/>
</dbReference>
<dbReference type="Gene3D" id="2.30.110.10">
    <property type="entry name" value="Electron Transport, Fmn-binding Protein, Chain A"/>
    <property type="match status" value="1"/>
</dbReference>
<dbReference type="OrthoDB" id="157302at2"/>
<evidence type="ECO:0000259" key="2">
    <source>
        <dbReference type="Pfam" id="PF01243"/>
    </source>
</evidence>
<protein>
    <submittedName>
        <fullName evidence="3">Pyridoxamine 5'-phosphate oxidase family protein</fullName>
    </submittedName>
</protein>
<feature type="domain" description="Pyridoxamine 5'-phosphate oxidase N-terminal" evidence="2">
    <location>
        <begin position="43"/>
        <end position="113"/>
    </location>
</feature>
<sequence>MAESSTAPFADRPVFPAGYGLPTTTEGMLSWPDVENRLVPAIAYWLATVRSDGRPHVVPRWGVWLDGRFWYDGSPQTVHARNLAVNPACSLNLENGTEAVIVEGESHPTRADPDGLGGRLAQAYSKYHQLGYRPGPDSWSDQNGGGLRVLTPKRALAWFSFPSDATRFTFAE</sequence>
<dbReference type="Pfam" id="PF01243">
    <property type="entry name" value="PNPOx_N"/>
    <property type="match status" value="1"/>
</dbReference>
<name>A0A4Q5N1G4_9MICO</name>
<dbReference type="Proteomes" id="UP000293764">
    <property type="component" value="Unassembled WGS sequence"/>
</dbReference>
<organism evidence="3 4">
    <name type="scientific">Pengzhenrongella frigida</name>
    <dbReference type="NCBI Taxonomy" id="1259133"/>
    <lineage>
        <taxon>Bacteria</taxon>
        <taxon>Bacillati</taxon>
        <taxon>Actinomycetota</taxon>
        <taxon>Actinomycetes</taxon>
        <taxon>Micrococcales</taxon>
        <taxon>Pengzhenrongella</taxon>
    </lineage>
</organism>
<evidence type="ECO:0000313" key="3">
    <source>
        <dbReference type="EMBL" id="RYV51919.1"/>
    </source>
</evidence>
<evidence type="ECO:0000313" key="4">
    <source>
        <dbReference type="Proteomes" id="UP000293764"/>
    </source>
</evidence>
<dbReference type="PANTHER" id="PTHR35176">
    <property type="entry name" value="HEME OXYGENASE HI_0854-RELATED"/>
    <property type="match status" value="1"/>
</dbReference>
<comment type="caution">
    <text evidence="3">The sequence shown here is derived from an EMBL/GenBank/DDBJ whole genome shotgun (WGS) entry which is preliminary data.</text>
</comment>
<dbReference type="GO" id="GO:0070967">
    <property type="term" value="F:coenzyme F420 binding"/>
    <property type="evidence" value="ECO:0007669"/>
    <property type="project" value="TreeGrafter"/>
</dbReference>
<dbReference type="EMBL" id="SDWW01000010">
    <property type="protein sequence ID" value="RYV51919.1"/>
    <property type="molecule type" value="Genomic_DNA"/>
</dbReference>
<dbReference type="GO" id="GO:0016627">
    <property type="term" value="F:oxidoreductase activity, acting on the CH-CH group of donors"/>
    <property type="evidence" value="ECO:0007669"/>
    <property type="project" value="TreeGrafter"/>
</dbReference>
<keyword evidence="4" id="KW-1185">Reference proteome</keyword>
<dbReference type="GO" id="GO:0005829">
    <property type="term" value="C:cytosol"/>
    <property type="evidence" value="ECO:0007669"/>
    <property type="project" value="TreeGrafter"/>
</dbReference>
<gene>
    <name evidence="3" type="ORF">EUA98_05830</name>
</gene>
<dbReference type="RefSeq" id="WP_130101741.1">
    <property type="nucleotide sequence ID" value="NZ_SDWW01000010.1"/>
</dbReference>